<sequence>MQDGRTQLHRPLHAASYYLNPQLWYGDKFSNADEVRKELFECMDRMLDYQERLKADIQLDSYDQTMGEFGSRIAIDS</sequence>
<name>A0A438DB45_VITVI</name>
<organism evidence="1 2">
    <name type="scientific">Vitis vinifera</name>
    <name type="common">Grape</name>
    <dbReference type="NCBI Taxonomy" id="29760"/>
    <lineage>
        <taxon>Eukaryota</taxon>
        <taxon>Viridiplantae</taxon>
        <taxon>Streptophyta</taxon>
        <taxon>Embryophyta</taxon>
        <taxon>Tracheophyta</taxon>
        <taxon>Spermatophyta</taxon>
        <taxon>Magnoliopsida</taxon>
        <taxon>eudicotyledons</taxon>
        <taxon>Gunneridae</taxon>
        <taxon>Pentapetalae</taxon>
        <taxon>rosids</taxon>
        <taxon>Vitales</taxon>
        <taxon>Vitaceae</taxon>
        <taxon>Viteae</taxon>
        <taxon>Vitis</taxon>
    </lineage>
</organism>
<protein>
    <submittedName>
        <fullName evidence="1">Uncharacterized protein</fullName>
    </submittedName>
</protein>
<comment type="caution">
    <text evidence="1">The sequence shown here is derived from an EMBL/GenBank/DDBJ whole genome shotgun (WGS) entry which is preliminary data.</text>
</comment>
<dbReference type="AlphaFoldDB" id="A0A438DB45"/>
<accession>A0A438DB45</accession>
<reference evidence="1 2" key="1">
    <citation type="journal article" date="2018" name="PLoS Genet.">
        <title>Population sequencing reveals clonal diversity and ancestral inbreeding in the grapevine cultivar Chardonnay.</title>
        <authorList>
            <person name="Roach M.J."/>
            <person name="Johnson D.L."/>
            <person name="Bohlmann J."/>
            <person name="van Vuuren H.J."/>
            <person name="Jones S.J."/>
            <person name="Pretorius I.S."/>
            <person name="Schmidt S.A."/>
            <person name="Borneman A.R."/>
        </authorList>
    </citation>
    <scope>NUCLEOTIDE SEQUENCE [LARGE SCALE GENOMIC DNA]</scope>
    <source>
        <strain evidence="2">cv. Chardonnay</strain>
        <tissue evidence="1">Leaf</tissue>
    </source>
</reference>
<dbReference type="EMBL" id="QGNW01001711">
    <property type="protein sequence ID" value="RVW32648.1"/>
    <property type="molecule type" value="Genomic_DNA"/>
</dbReference>
<evidence type="ECO:0000313" key="1">
    <source>
        <dbReference type="EMBL" id="RVW32648.1"/>
    </source>
</evidence>
<evidence type="ECO:0000313" key="2">
    <source>
        <dbReference type="Proteomes" id="UP000288805"/>
    </source>
</evidence>
<proteinExistence type="predicted"/>
<dbReference type="Proteomes" id="UP000288805">
    <property type="component" value="Unassembled WGS sequence"/>
</dbReference>
<gene>
    <name evidence="1" type="ORF">CK203_076537</name>
</gene>